<evidence type="ECO:0000313" key="10">
    <source>
        <dbReference type="EMBL" id="OGK18871.1"/>
    </source>
</evidence>
<dbReference type="Pfam" id="PF12704">
    <property type="entry name" value="MacB_PCD"/>
    <property type="match status" value="1"/>
</dbReference>
<dbReference type="InterPro" id="IPR003838">
    <property type="entry name" value="ABC3_permease_C"/>
</dbReference>
<dbReference type="InterPro" id="IPR050250">
    <property type="entry name" value="Macrolide_Exporter_MacB"/>
</dbReference>
<feature type="transmembrane region" description="Helical" evidence="7">
    <location>
        <begin position="281"/>
        <end position="305"/>
    </location>
</feature>
<comment type="similarity">
    <text evidence="6">Belongs to the ABC-4 integral membrane protein family.</text>
</comment>
<dbReference type="AlphaFoldDB" id="A0A1F7GIY9"/>
<organism evidence="10 11">
    <name type="scientific">Candidatus Roizmanbacteria bacterium RIFCSPHIGHO2_01_FULL_39_24</name>
    <dbReference type="NCBI Taxonomy" id="1802032"/>
    <lineage>
        <taxon>Bacteria</taxon>
        <taxon>Candidatus Roizmaniibacteriota</taxon>
    </lineage>
</organism>
<dbReference type="GO" id="GO:0005886">
    <property type="term" value="C:plasma membrane"/>
    <property type="evidence" value="ECO:0007669"/>
    <property type="project" value="UniProtKB-SubCell"/>
</dbReference>
<dbReference type="EMBL" id="MFZH01000023">
    <property type="protein sequence ID" value="OGK18871.1"/>
    <property type="molecule type" value="Genomic_DNA"/>
</dbReference>
<comment type="subcellular location">
    <subcellularLocation>
        <location evidence="1">Cell membrane</location>
        <topology evidence="1">Multi-pass membrane protein</topology>
    </subcellularLocation>
</comment>
<dbReference type="Pfam" id="PF02687">
    <property type="entry name" value="FtsX"/>
    <property type="match status" value="1"/>
</dbReference>
<feature type="domain" description="MacB-like periplasmic core" evidence="9">
    <location>
        <begin position="22"/>
        <end position="247"/>
    </location>
</feature>
<dbReference type="Proteomes" id="UP000176850">
    <property type="component" value="Unassembled WGS sequence"/>
</dbReference>
<comment type="caution">
    <text evidence="10">The sequence shown here is derived from an EMBL/GenBank/DDBJ whole genome shotgun (WGS) entry which is preliminary data.</text>
</comment>
<evidence type="ECO:0000256" key="4">
    <source>
        <dbReference type="ARBA" id="ARBA00022989"/>
    </source>
</evidence>
<dbReference type="GO" id="GO:0022857">
    <property type="term" value="F:transmembrane transporter activity"/>
    <property type="evidence" value="ECO:0007669"/>
    <property type="project" value="TreeGrafter"/>
</dbReference>
<feature type="transmembrane region" description="Helical" evidence="7">
    <location>
        <begin position="361"/>
        <end position="385"/>
    </location>
</feature>
<evidence type="ECO:0000256" key="2">
    <source>
        <dbReference type="ARBA" id="ARBA00022475"/>
    </source>
</evidence>
<keyword evidence="3 7" id="KW-0812">Transmembrane</keyword>
<dbReference type="PANTHER" id="PTHR30572:SF4">
    <property type="entry name" value="ABC TRANSPORTER PERMEASE YTRF"/>
    <property type="match status" value="1"/>
</dbReference>
<evidence type="ECO:0008006" key="12">
    <source>
        <dbReference type="Google" id="ProtNLM"/>
    </source>
</evidence>
<feature type="transmembrane region" description="Helical" evidence="7">
    <location>
        <begin position="20"/>
        <end position="46"/>
    </location>
</feature>
<evidence type="ECO:0000256" key="7">
    <source>
        <dbReference type="SAM" id="Phobius"/>
    </source>
</evidence>
<gene>
    <name evidence="10" type="ORF">A2799_02295</name>
</gene>
<keyword evidence="5 7" id="KW-0472">Membrane</keyword>
<keyword evidence="4 7" id="KW-1133">Transmembrane helix</keyword>
<dbReference type="InterPro" id="IPR025857">
    <property type="entry name" value="MacB_PCD"/>
</dbReference>
<reference evidence="10 11" key="1">
    <citation type="journal article" date="2016" name="Nat. Commun.">
        <title>Thousands of microbial genomes shed light on interconnected biogeochemical processes in an aquifer system.</title>
        <authorList>
            <person name="Anantharaman K."/>
            <person name="Brown C.T."/>
            <person name="Hug L.A."/>
            <person name="Sharon I."/>
            <person name="Castelle C.J."/>
            <person name="Probst A.J."/>
            <person name="Thomas B.C."/>
            <person name="Singh A."/>
            <person name="Wilkins M.J."/>
            <person name="Karaoz U."/>
            <person name="Brodie E.L."/>
            <person name="Williams K.H."/>
            <person name="Hubbard S.S."/>
            <person name="Banfield J.F."/>
        </authorList>
    </citation>
    <scope>NUCLEOTIDE SEQUENCE [LARGE SCALE GENOMIC DNA]</scope>
</reference>
<evidence type="ECO:0000256" key="6">
    <source>
        <dbReference type="ARBA" id="ARBA00038076"/>
    </source>
</evidence>
<evidence type="ECO:0000313" key="11">
    <source>
        <dbReference type="Proteomes" id="UP000176850"/>
    </source>
</evidence>
<sequence length="402" mass="43284">MKYLTFILKTAFEDFRRNKIRTFLTSLGILIGVASVVLLISFGLGLKQYIKNQFESLGTNLVIVLPGKILSGGNFRGGSSALGGVKFDERDVARLKKVSQVTYVVPIFSKSVSLSAGKKTEVSDLFATTADMFAIRNLTIDKGRLFKKTDVEKRTKVAVIGPKIAQKIFGSVGTALGRTVQIEGQAFRVIGILDSKGGGGFGGPDFDSFTYVPYKSAYSFNPDKNFIGIYIKVANEKAVNVAKARISDSLLSRYGEDDFSVIEQTEILNAVSSIFSVLNSILVLIGAISLIVGGIGIMNIMYVSVVERTREIGIRRAIGATSRDILAQFLAESVLLSLVGGASGVALSFLIVLLIQKVFPAYIDLTSVLIAFGVSSLIGIIFGVFPARKAANLSPIDAIRYE</sequence>
<proteinExistence type="inferred from homology"/>
<dbReference type="PANTHER" id="PTHR30572">
    <property type="entry name" value="MEMBRANE COMPONENT OF TRANSPORTER-RELATED"/>
    <property type="match status" value="1"/>
</dbReference>
<accession>A0A1F7GIY9</accession>
<evidence type="ECO:0000256" key="3">
    <source>
        <dbReference type="ARBA" id="ARBA00022692"/>
    </source>
</evidence>
<keyword evidence="2" id="KW-1003">Cell membrane</keyword>
<evidence type="ECO:0000256" key="5">
    <source>
        <dbReference type="ARBA" id="ARBA00023136"/>
    </source>
</evidence>
<evidence type="ECO:0000259" key="8">
    <source>
        <dbReference type="Pfam" id="PF02687"/>
    </source>
</evidence>
<protein>
    <recommendedName>
        <fullName evidence="12">Multidrug ABC transporter substrate-binding protein</fullName>
    </recommendedName>
</protein>
<feature type="domain" description="ABC3 transporter permease C-terminal" evidence="8">
    <location>
        <begin position="284"/>
        <end position="395"/>
    </location>
</feature>
<feature type="transmembrane region" description="Helical" evidence="7">
    <location>
        <begin position="326"/>
        <end position="355"/>
    </location>
</feature>
<evidence type="ECO:0000256" key="1">
    <source>
        <dbReference type="ARBA" id="ARBA00004651"/>
    </source>
</evidence>
<name>A0A1F7GIY9_9BACT</name>
<evidence type="ECO:0000259" key="9">
    <source>
        <dbReference type="Pfam" id="PF12704"/>
    </source>
</evidence>